<accession>A0A9D2MCB6</accession>
<protein>
    <submittedName>
        <fullName evidence="6">LysR family transcriptional regulator</fullName>
    </submittedName>
</protein>
<dbReference type="SUPFAM" id="SSF46785">
    <property type="entry name" value="Winged helix' DNA-binding domain"/>
    <property type="match status" value="1"/>
</dbReference>
<dbReference type="FunFam" id="1.10.10.10:FF:000001">
    <property type="entry name" value="LysR family transcriptional regulator"/>
    <property type="match status" value="1"/>
</dbReference>
<dbReference type="InterPro" id="IPR005119">
    <property type="entry name" value="LysR_subst-bd"/>
</dbReference>
<gene>
    <name evidence="6" type="ORF">H9714_09575</name>
</gene>
<sequence>MQLKQLEVFVQVARLKSFSKAAEALYLTQPTISAHISALENELGTKLVVRSTKEIQLTATGSVLYSYANQILGLCERAEQDVKTASSDIQGTLSIAASTVPSQYLLPRILPSLRQRYPKVFFQIYQGDSSQVAQRIFENGAELGIIGSPIQKAGCVCTPFFSERMVIVTPNTPEYRELDGQMTGQMLRSSFFLAREPGSGTRKRSEEFLRSIGVDPRDLSLAAQFQSTESILQGVKNGLGIAIVSGLAASDYVQMGAILSFDFDSPLLTRQFYLIHHRNRPHSPAAAMLLQELPRFFRDEPTGEAAGGEEKPEP</sequence>
<reference evidence="6" key="2">
    <citation type="submission" date="2021-04" db="EMBL/GenBank/DDBJ databases">
        <authorList>
            <person name="Gilroy R."/>
        </authorList>
    </citation>
    <scope>NUCLEOTIDE SEQUENCE</scope>
    <source>
        <strain evidence="6">CHK189-11263</strain>
    </source>
</reference>
<dbReference type="InterPro" id="IPR036390">
    <property type="entry name" value="WH_DNA-bd_sf"/>
</dbReference>
<keyword evidence="2" id="KW-0805">Transcription regulation</keyword>
<reference evidence="6" key="1">
    <citation type="journal article" date="2021" name="PeerJ">
        <title>Extensive microbial diversity within the chicken gut microbiome revealed by metagenomics and culture.</title>
        <authorList>
            <person name="Gilroy R."/>
            <person name="Ravi A."/>
            <person name="Getino M."/>
            <person name="Pursley I."/>
            <person name="Horton D.L."/>
            <person name="Alikhan N.F."/>
            <person name="Baker D."/>
            <person name="Gharbi K."/>
            <person name="Hall N."/>
            <person name="Watson M."/>
            <person name="Adriaenssens E.M."/>
            <person name="Foster-Nyarko E."/>
            <person name="Jarju S."/>
            <person name="Secka A."/>
            <person name="Antonio M."/>
            <person name="Oren A."/>
            <person name="Chaudhuri R.R."/>
            <person name="La Ragione R."/>
            <person name="Hildebrand F."/>
            <person name="Pallen M.J."/>
        </authorList>
    </citation>
    <scope>NUCLEOTIDE SEQUENCE</scope>
    <source>
        <strain evidence="6">CHK189-11263</strain>
    </source>
</reference>
<dbReference type="Pfam" id="PF03466">
    <property type="entry name" value="LysR_substrate"/>
    <property type="match status" value="1"/>
</dbReference>
<evidence type="ECO:0000256" key="2">
    <source>
        <dbReference type="ARBA" id="ARBA00023015"/>
    </source>
</evidence>
<dbReference type="PANTHER" id="PTHR30126">
    <property type="entry name" value="HTH-TYPE TRANSCRIPTIONAL REGULATOR"/>
    <property type="match status" value="1"/>
</dbReference>
<keyword evidence="4" id="KW-0804">Transcription</keyword>
<dbReference type="Proteomes" id="UP000824208">
    <property type="component" value="Unassembled WGS sequence"/>
</dbReference>
<organism evidence="6 7">
    <name type="scientific">Candidatus Flavonifractor intestinipullorum</name>
    <dbReference type="NCBI Taxonomy" id="2838587"/>
    <lineage>
        <taxon>Bacteria</taxon>
        <taxon>Bacillati</taxon>
        <taxon>Bacillota</taxon>
        <taxon>Clostridia</taxon>
        <taxon>Eubacteriales</taxon>
        <taxon>Oscillospiraceae</taxon>
        <taxon>Flavonifractor</taxon>
    </lineage>
</organism>
<evidence type="ECO:0000256" key="3">
    <source>
        <dbReference type="ARBA" id="ARBA00023125"/>
    </source>
</evidence>
<dbReference type="Gene3D" id="1.10.10.10">
    <property type="entry name" value="Winged helix-like DNA-binding domain superfamily/Winged helix DNA-binding domain"/>
    <property type="match status" value="1"/>
</dbReference>
<comment type="similarity">
    <text evidence="1">Belongs to the LysR transcriptional regulatory family.</text>
</comment>
<feature type="domain" description="HTH lysR-type" evidence="5">
    <location>
        <begin position="1"/>
        <end position="58"/>
    </location>
</feature>
<dbReference type="PRINTS" id="PR00039">
    <property type="entry name" value="HTHLYSR"/>
</dbReference>
<dbReference type="SUPFAM" id="SSF53850">
    <property type="entry name" value="Periplasmic binding protein-like II"/>
    <property type="match status" value="1"/>
</dbReference>
<keyword evidence="3" id="KW-0238">DNA-binding</keyword>
<dbReference type="AlphaFoldDB" id="A0A9D2MCB6"/>
<dbReference type="GO" id="GO:0000976">
    <property type="term" value="F:transcription cis-regulatory region binding"/>
    <property type="evidence" value="ECO:0007669"/>
    <property type="project" value="TreeGrafter"/>
</dbReference>
<dbReference type="PANTHER" id="PTHR30126:SF40">
    <property type="entry name" value="HTH-TYPE TRANSCRIPTIONAL REGULATOR GLTR"/>
    <property type="match status" value="1"/>
</dbReference>
<dbReference type="Pfam" id="PF00126">
    <property type="entry name" value="HTH_1"/>
    <property type="match status" value="1"/>
</dbReference>
<dbReference type="InterPro" id="IPR000847">
    <property type="entry name" value="LysR_HTH_N"/>
</dbReference>
<evidence type="ECO:0000259" key="5">
    <source>
        <dbReference type="PROSITE" id="PS50931"/>
    </source>
</evidence>
<dbReference type="Gene3D" id="3.40.190.290">
    <property type="match status" value="1"/>
</dbReference>
<name>A0A9D2MCB6_9FIRM</name>
<evidence type="ECO:0000256" key="1">
    <source>
        <dbReference type="ARBA" id="ARBA00009437"/>
    </source>
</evidence>
<comment type="caution">
    <text evidence="6">The sequence shown here is derived from an EMBL/GenBank/DDBJ whole genome shotgun (WGS) entry which is preliminary data.</text>
</comment>
<dbReference type="InterPro" id="IPR036388">
    <property type="entry name" value="WH-like_DNA-bd_sf"/>
</dbReference>
<dbReference type="GO" id="GO:0003700">
    <property type="term" value="F:DNA-binding transcription factor activity"/>
    <property type="evidence" value="ECO:0007669"/>
    <property type="project" value="InterPro"/>
</dbReference>
<evidence type="ECO:0000313" key="6">
    <source>
        <dbReference type="EMBL" id="HJB57787.1"/>
    </source>
</evidence>
<dbReference type="PROSITE" id="PS50931">
    <property type="entry name" value="HTH_LYSR"/>
    <property type="match status" value="1"/>
</dbReference>
<dbReference type="EMBL" id="DWYC01000087">
    <property type="protein sequence ID" value="HJB57787.1"/>
    <property type="molecule type" value="Genomic_DNA"/>
</dbReference>
<dbReference type="NCBIfam" id="NF040786">
    <property type="entry name" value="LysR_Sec_metab"/>
    <property type="match status" value="1"/>
</dbReference>
<proteinExistence type="inferred from homology"/>
<evidence type="ECO:0000256" key="4">
    <source>
        <dbReference type="ARBA" id="ARBA00023163"/>
    </source>
</evidence>
<evidence type="ECO:0000313" key="7">
    <source>
        <dbReference type="Proteomes" id="UP000824208"/>
    </source>
</evidence>
<dbReference type="InterPro" id="IPR047788">
    <property type="entry name" value="LysR-like_Sec_metab"/>
</dbReference>